<name>A0AAW2NER7_9LAMI</name>
<dbReference type="PANTHER" id="PTHR37900">
    <property type="match status" value="1"/>
</dbReference>
<reference evidence="1" key="1">
    <citation type="submission" date="2020-06" db="EMBL/GenBank/DDBJ databases">
        <authorList>
            <person name="Li T."/>
            <person name="Hu X."/>
            <person name="Zhang T."/>
            <person name="Song X."/>
            <person name="Zhang H."/>
            <person name="Dai N."/>
            <person name="Sheng W."/>
            <person name="Hou X."/>
            <person name="Wei L."/>
        </authorList>
    </citation>
    <scope>NUCLEOTIDE SEQUENCE</scope>
    <source>
        <strain evidence="1">KEN8</strain>
        <tissue evidence="1">Leaf</tissue>
    </source>
</reference>
<evidence type="ECO:0000313" key="1">
    <source>
        <dbReference type="EMBL" id="KAL0342029.1"/>
    </source>
</evidence>
<reference evidence="1" key="2">
    <citation type="journal article" date="2024" name="Plant">
        <title>Genomic evolution and insights into agronomic trait innovations of Sesamum species.</title>
        <authorList>
            <person name="Miao H."/>
            <person name="Wang L."/>
            <person name="Qu L."/>
            <person name="Liu H."/>
            <person name="Sun Y."/>
            <person name="Le M."/>
            <person name="Wang Q."/>
            <person name="Wei S."/>
            <person name="Zheng Y."/>
            <person name="Lin W."/>
            <person name="Duan Y."/>
            <person name="Cao H."/>
            <person name="Xiong S."/>
            <person name="Wang X."/>
            <person name="Wei L."/>
            <person name="Li C."/>
            <person name="Ma Q."/>
            <person name="Ju M."/>
            <person name="Zhao R."/>
            <person name="Li G."/>
            <person name="Mu C."/>
            <person name="Tian Q."/>
            <person name="Mei H."/>
            <person name="Zhang T."/>
            <person name="Gao T."/>
            <person name="Zhang H."/>
        </authorList>
    </citation>
    <scope>NUCLEOTIDE SEQUENCE</scope>
    <source>
        <strain evidence="1">KEN8</strain>
    </source>
</reference>
<comment type="caution">
    <text evidence="1">The sequence shown here is derived from an EMBL/GenBank/DDBJ whole genome shotgun (WGS) entry which is preliminary data.</text>
</comment>
<sequence length="105" mass="11876">MGFMALIVKSAAKTMGWLVAQPAATLATVLYYSGVLPRNLNLDRFVQHELLEPDNFLFRFLVHFLSEIKTNKVEKMKLRNNTTITDGDDQISEAQLAHHTPVHVP</sequence>
<gene>
    <name evidence="1" type="ORF">Scaly_1865500</name>
</gene>
<dbReference type="AlphaFoldDB" id="A0AAW2NER7"/>
<protein>
    <submittedName>
        <fullName evidence="1">Uncharacterized protein</fullName>
    </submittedName>
</protein>
<dbReference type="EMBL" id="JACGWM010000011">
    <property type="protein sequence ID" value="KAL0342029.1"/>
    <property type="molecule type" value="Genomic_DNA"/>
</dbReference>
<dbReference type="PANTHER" id="PTHR37900:SF5">
    <property type="entry name" value="OS02G0159250 PROTEIN"/>
    <property type="match status" value="1"/>
</dbReference>
<accession>A0AAW2NER7</accession>
<proteinExistence type="predicted"/>
<organism evidence="1">
    <name type="scientific">Sesamum calycinum</name>
    <dbReference type="NCBI Taxonomy" id="2727403"/>
    <lineage>
        <taxon>Eukaryota</taxon>
        <taxon>Viridiplantae</taxon>
        <taxon>Streptophyta</taxon>
        <taxon>Embryophyta</taxon>
        <taxon>Tracheophyta</taxon>
        <taxon>Spermatophyta</taxon>
        <taxon>Magnoliopsida</taxon>
        <taxon>eudicotyledons</taxon>
        <taxon>Gunneridae</taxon>
        <taxon>Pentapetalae</taxon>
        <taxon>asterids</taxon>
        <taxon>lamiids</taxon>
        <taxon>Lamiales</taxon>
        <taxon>Pedaliaceae</taxon>
        <taxon>Sesamum</taxon>
    </lineage>
</organism>